<feature type="region of interest" description="Disordered" evidence="1">
    <location>
        <begin position="28"/>
        <end position="61"/>
    </location>
</feature>
<reference evidence="2 3" key="1">
    <citation type="journal article" date="2018" name="Nat. Ecol. Evol.">
        <title>Pezizomycetes genomes reveal the molecular basis of ectomycorrhizal truffle lifestyle.</title>
        <authorList>
            <person name="Murat C."/>
            <person name="Payen T."/>
            <person name="Noel B."/>
            <person name="Kuo A."/>
            <person name="Morin E."/>
            <person name="Chen J."/>
            <person name="Kohler A."/>
            <person name="Krizsan K."/>
            <person name="Balestrini R."/>
            <person name="Da Silva C."/>
            <person name="Montanini B."/>
            <person name="Hainaut M."/>
            <person name="Levati E."/>
            <person name="Barry K.W."/>
            <person name="Belfiori B."/>
            <person name="Cichocki N."/>
            <person name="Clum A."/>
            <person name="Dockter R.B."/>
            <person name="Fauchery L."/>
            <person name="Guy J."/>
            <person name="Iotti M."/>
            <person name="Le Tacon F."/>
            <person name="Lindquist E.A."/>
            <person name="Lipzen A."/>
            <person name="Malagnac F."/>
            <person name="Mello A."/>
            <person name="Molinier V."/>
            <person name="Miyauchi S."/>
            <person name="Poulain J."/>
            <person name="Riccioni C."/>
            <person name="Rubini A."/>
            <person name="Sitrit Y."/>
            <person name="Splivallo R."/>
            <person name="Traeger S."/>
            <person name="Wang M."/>
            <person name="Zifcakova L."/>
            <person name="Wipf D."/>
            <person name="Zambonelli A."/>
            <person name="Paolocci F."/>
            <person name="Nowrousian M."/>
            <person name="Ottonello S."/>
            <person name="Baldrian P."/>
            <person name="Spatafora J.W."/>
            <person name="Henrissat B."/>
            <person name="Nagy L.G."/>
            <person name="Aury J.M."/>
            <person name="Wincker P."/>
            <person name="Grigoriev I.V."/>
            <person name="Bonfante P."/>
            <person name="Martin F.M."/>
        </authorList>
    </citation>
    <scope>NUCLEOTIDE SEQUENCE [LARGE SCALE GENOMIC DNA]</scope>
    <source>
        <strain evidence="2 3">ATCC MYA-4762</strain>
    </source>
</reference>
<organism evidence="2 3">
    <name type="scientific">Terfezia boudieri ATCC MYA-4762</name>
    <dbReference type="NCBI Taxonomy" id="1051890"/>
    <lineage>
        <taxon>Eukaryota</taxon>
        <taxon>Fungi</taxon>
        <taxon>Dikarya</taxon>
        <taxon>Ascomycota</taxon>
        <taxon>Pezizomycotina</taxon>
        <taxon>Pezizomycetes</taxon>
        <taxon>Pezizales</taxon>
        <taxon>Pezizaceae</taxon>
        <taxon>Terfezia</taxon>
    </lineage>
</organism>
<evidence type="ECO:0000313" key="2">
    <source>
        <dbReference type="EMBL" id="RPB19005.1"/>
    </source>
</evidence>
<gene>
    <name evidence="2" type="ORF">L211DRAFT_853566</name>
</gene>
<keyword evidence="3" id="KW-1185">Reference proteome</keyword>
<name>A0A3N4LM48_9PEZI</name>
<accession>A0A3N4LM48</accession>
<dbReference type="EMBL" id="ML121601">
    <property type="protein sequence ID" value="RPB19005.1"/>
    <property type="molecule type" value="Genomic_DNA"/>
</dbReference>
<dbReference type="AlphaFoldDB" id="A0A3N4LM48"/>
<evidence type="ECO:0000313" key="3">
    <source>
        <dbReference type="Proteomes" id="UP000267821"/>
    </source>
</evidence>
<sequence>MSDGGLRRKRRDQLYELEGNKRVQFQEALEEESAKDITEVSSDEFEDQEEPRNSGDSSGSDIVEIKQLQHNGRKTRSFASIPHKLQGLCYLAQTFITDYTFFKLPFLSALDIINLVNEAWDWAQEHEKSYLKRTKACEAFISKNFLALQYNFVLCALPALPTLSCADPPYVRY</sequence>
<evidence type="ECO:0000256" key="1">
    <source>
        <dbReference type="SAM" id="MobiDB-lite"/>
    </source>
</evidence>
<protein>
    <submittedName>
        <fullName evidence="2">Uncharacterized protein</fullName>
    </submittedName>
</protein>
<proteinExistence type="predicted"/>
<dbReference type="InParanoid" id="A0A3N4LM48"/>
<dbReference type="Proteomes" id="UP000267821">
    <property type="component" value="Unassembled WGS sequence"/>
</dbReference>